<comment type="caution">
    <text evidence="1">The sequence shown here is derived from an EMBL/GenBank/DDBJ whole genome shotgun (WGS) entry which is preliminary data.</text>
</comment>
<organism evidence="1 2">
    <name type="scientific">Devosia marina</name>
    <dbReference type="NCBI Taxonomy" id="2683198"/>
    <lineage>
        <taxon>Bacteria</taxon>
        <taxon>Pseudomonadati</taxon>
        <taxon>Pseudomonadota</taxon>
        <taxon>Alphaproteobacteria</taxon>
        <taxon>Hyphomicrobiales</taxon>
        <taxon>Devosiaceae</taxon>
        <taxon>Devosia</taxon>
    </lineage>
</organism>
<name>A0A7X3FRD9_9HYPH</name>
<sequence length="63" mass="6956">MTQVEAYPLPEFCRTHGIGRTKAYEEINAGRLKARKSGARTIILAEDAEAWLKSLPELSPKAA</sequence>
<gene>
    <name evidence="1" type="ORF">GO014_09430</name>
</gene>
<keyword evidence="1" id="KW-0238">DNA-binding</keyword>
<accession>A0A7X3FRD9</accession>
<evidence type="ECO:0000313" key="2">
    <source>
        <dbReference type="Proteomes" id="UP000438106"/>
    </source>
</evidence>
<reference evidence="1 2" key="1">
    <citation type="submission" date="2019-12" db="EMBL/GenBank/DDBJ databases">
        <title>Devosia maris sp. nov., isolated from the deep seawater.</title>
        <authorList>
            <person name="Liu Y."/>
        </authorList>
    </citation>
    <scope>NUCLEOTIDE SEQUENCE [LARGE SCALE GENOMIC DNA]</scope>
    <source>
        <strain evidence="1 2">L53-10-65</strain>
    </source>
</reference>
<evidence type="ECO:0000313" key="1">
    <source>
        <dbReference type="EMBL" id="MVS99241.1"/>
    </source>
</evidence>
<dbReference type="EMBL" id="WQRF01000002">
    <property type="protein sequence ID" value="MVS99241.1"/>
    <property type="molecule type" value="Genomic_DNA"/>
</dbReference>
<dbReference type="AlphaFoldDB" id="A0A7X3FRD9"/>
<proteinExistence type="predicted"/>
<dbReference type="RefSeq" id="WP_157290113.1">
    <property type="nucleotide sequence ID" value="NZ_WQRF01000002.1"/>
</dbReference>
<dbReference type="Proteomes" id="UP000438106">
    <property type="component" value="Unassembled WGS sequence"/>
</dbReference>
<keyword evidence="2" id="KW-1185">Reference proteome</keyword>
<dbReference type="GO" id="GO:0003677">
    <property type="term" value="F:DNA binding"/>
    <property type="evidence" value="ECO:0007669"/>
    <property type="project" value="UniProtKB-KW"/>
</dbReference>
<protein>
    <submittedName>
        <fullName evidence="1">DNA-binding protein</fullName>
    </submittedName>
</protein>